<gene>
    <name evidence="1" type="ORF">GCM10011410_21120</name>
</gene>
<dbReference type="Proteomes" id="UP000641514">
    <property type="component" value="Unassembled WGS sequence"/>
</dbReference>
<protein>
    <submittedName>
        <fullName evidence="1">Uncharacterized protein</fullName>
    </submittedName>
</protein>
<name>A0A916UC22_9ACTN</name>
<organism evidence="1 2">
    <name type="scientific">Hoyosella rhizosphaerae</name>
    <dbReference type="NCBI Taxonomy" id="1755582"/>
    <lineage>
        <taxon>Bacteria</taxon>
        <taxon>Bacillati</taxon>
        <taxon>Actinomycetota</taxon>
        <taxon>Actinomycetes</taxon>
        <taxon>Mycobacteriales</taxon>
        <taxon>Hoyosellaceae</taxon>
        <taxon>Hoyosella</taxon>
    </lineage>
</organism>
<reference evidence="1" key="1">
    <citation type="journal article" date="2014" name="Int. J. Syst. Evol. Microbiol.">
        <title>Complete genome sequence of Corynebacterium casei LMG S-19264T (=DSM 44701T), isolated from a smear-ripened cheese.</title>
        <authorList>
            <consortium name="US DOE Joint Genome Institute (JGI-PGF)"/>
            <person name="Walter F."/>
            <person name="Albersmeier A."/>
            <person name="Kalinowski J."/>
            <person name="Ruckert C."/>
        </authorList>
    </citation>
    <scope>NUCLEOTIDE SEQUENCE</scope>
    <source>
        <strain evidence="1">CGMCC 1.15478</strain>
    </source>
</reference>
<evidence type="ECO:0000313" key="1">
    <source>
        <dbReference type="EMBL" id="GGC68176.1"/>
    </source>
</evidence>
<keyword evidence="2" id="KW-1185">Reference proteome</keyword>
<dbReference type="EMBL" id="BMJH01000002">
    <property type="protein sequence ID" value="GGC68176.1"/>
    <property type="molecule type" value="Genomic_DNA"/>
</dbReference>
<sequence length="64" mass="7356">MLTRVFPEFGREASPCRAIKAHSRRETRVATPLWLTDTPAINGDSRTWVCDTSGKHPFWDEEPQ</sequence>
<accession>A0A916UC22</accession>
<evidence type="ECO:0000313" key="2">
    <source>
        <dbReference type="Proteomes" id="UP000641514"/>
    </source>
</evidence>
<dbReference type="AlphaFoldDB" id="A0A916UC22"/>
<comment type="caution">
    <text evidence="1">The sequence shown here is derived from an EMBL/GenBank/DDBJ whole genome shotgun (WGS) entry which is preliminary data.</text>
</comment>
<reference evidence="1" key="2">
    <citation type="submission" date="2020-09" db="EMBL/GenBank/DDBJ databases">
        <authorList>
            <person name="Sun Q."/>
            <person name="Zhou Y."/>
        </authorList>
    </citation>
    <scope>NUCLEOTIDE SEQUENCE</scope>
    <source>
        <strain evidence="1">CGMCC 1.15478</strain>
    </source>
</reference>
<proteinExistence type="predicted"/>